<comment type="similarity">
    <text evidence="1">Belongs to the metallo-dependent hydrolases superfamily. TatD-type hydrolase family.</text>
</comment>
<dbReference type="InterPro" id="IPR015991">
    <property type="entry name" value="TatD/YcfH-like"/>
</dbReference>
<dbReference type="AlphaFoldDB" id="A0A9D1TNA0"/>
<protein>
    <submittedName>
        <fullName evidence="5">TatD family hydrolase</fullName>
    </submittedName>
</protein>
<dbReference type="PANTHER" id="PTHR46124">
    <property type="entry name" value="D-AMINOACYL-TRNA DEACYLASE"/>
    <property type="match status" value="1"/>
</dbReference>
<sequence>MRKNGDLSPIPASITGIDVSADPFDIKERIEILKGLENVSYSVGSGPWRIADEDFSSPQEEAETLEKIILEYDAHFIGECGLDLFHDYGRINTQKELFEAQIMLSRKLKRPIIIHSRDAAEDTVEILKKNTFSSSGIMHCFSYDKNVMKKPLDKGLYISFSGNVTYRKNEFIREAAIYCPSDRILYETDSPYLSPVPMRGKKNRPEYTEYILSFLSEIRKEDRSALYEKVNENYRRLLSLSEGKGRAD</sequence>
<dbReference type="SUPFAM" id="SSF51556">
    <property type="entry name" value="Metallo-dependent hydrolases"/>
    <property type="match status" value="1"/>
</dbReference>
<dbReference type="InterPro" id="IPR018228">
    <property type="entry name" value="DNase_TatD-rel_CS"/>
</dbReference>
<gene>
    <name evidence="5" type="ORF">IAB12_06325</name>
</gene>
<dbReference type="NCBIfam" id="TIGR00010">
    <property type="entry name" value="YchF/TatD family DNA exonuclease"/>
    <property type="match status" value="1"/>
</dbReference>
<comment type="caution">
    <text evidence="5">The sequence shown here is derived from an EMBL/GenBank/DDBJ whole genome shotgun (WGS) entry which is preliminary data.</text>
</comment>
<evidence type="ECO:0000256" key="1">
    <source>
        <dbReference type="ARBA" id="ARBA00009275"/>
    </source>
</evidence>
<evidence type="ECO:0000256" key="4">
    <source>
        <dbReference type="PIRSR" id="PIRSR005902-1"/>
    </source>
</evidence>
<evidence type="ECO:0000313" key="5">
    <source>
        <dbReference type="EMBL" id="HIV99372.1"/>
    </source>
</evidence>
<dbReference type="Gene3D" id="3.20.20.140">
    <property type="entry name" value="Metal-dependent hydrolases"/>
    <property type="match status" value="1"/>
</dbReference>
<dbReference type="Pfam" id="PF01026">
    <property type="entry name" value="TatD_DNase"/>
    <property type="match status" value="1"/>
</dbReference>
<dbReference type="GO" id="GO:0046872">
    <property type="term" value="F:metal ion binding"/>
    <property type="evidence" value="ECO:0007669"/>
    <property type="project" value="UniProtKB-KW"/>
</dbReference>
<evidence type="ECO:0000256" key="3">
    <source>
        <dbReference type="ARBA" id="ARBA00022801"/>
    </source>
</evidence>
<evidence type="ECO:0000313" key="6">
    <source>
        <dbReference type="Proteomes" id="UP000823936"/>
    </source>
</evidence>
<feature type="binding site" evidence="4">
    <location>
        <position position="115"/>
    </location>
    <ligand>
        <name>a divalent metal cation</name>
        <dbReference type="ChEBI" id="CHEBI:60240"/>
        <label>2</label>
    </ligand>
</feature>
<dbReference type="PANTHER" id="PTHR46124:SF2">
    <property type="entry name" value="D-AMINOACYL-TRNA DEACYLASE"/>
    <property type="match status" value="1"/>
</dbReference>
<keyword evidence="3 5" id="KW-0378">Hydrolase</keyword>
<accession>A0A9D1TNA0</accession>
<dbReference type="PIRSF" id="PIRSF005902">
    <property type="entry name" value="DNase_TatD"/>
    <property type="match status" value="1"/>
</dbReference>
<organism evidence="5 6">
    <name type="scientific">Candidatus Ornithospirochaeta avicola</name>
    <dbReference type="NCBI Taxonomy" id="2840896"/>
    <lineage>
        <taxon>Bacteria</taxon>
        <taxon>Pseudomonadati</taxon>
        <taxon>Spirochaetota</taxon>
        <taxon>Spirochaetia</taxon>
        <taxon>Spirochaetales</taxon>
        <taxon>Spirochaetaceae</taxon>
        <taxon>Spirochaetaceae incertae sedis</taxon>
        <taxon>Candidatus Ornithospirochaeta</taxon>
    </lineage>
</organism>
<dbReference type="CDD" id="cd01310">
    <property type="entry name" value="TatD_DNAse"/>
    <property type="match status" value="1"/>
</dbReference>
<feature type="binding site" evidence="4">
    <location>
        <position position="189"/>
    </location>
    <ligand>
        <name>a divalent metal cation</name>
        <dbReference type="ChEBI" id="CHEBI:60240"/>
        <label>1</label>
    </ligand>
</feature>
<dbReference type="GO" id="GO:0005829">
    <property type="term" value="C:cytosol"/>
    <property type="evidence" value="ECO:0007669"/>
    <property type="project" value="TreeGrafter"/>
</dbReference>
<dbReference type="EMBL" id="DXHU01000023">
    <property type="protein sequence ID" value="HIV99372.1"/>
    <property type="molecule type" value="Genomic_DNA"/>
</dbReference>
<dbReference type="InterPro" id="IPR032466">
    <property type="entry name" value="Metal_Hydrolase"/>
</dbReference>
<dbReference type="GO" id="GO:0004536">
    <property type="term" value="F:DNA nuclease activity"/>
    <property type="evidence" value="ECO:0007669"/>
    <property type="project" value="InterPro"/>
</dbReference>
<dbReference type="Proteomes" id="UP000823936">
    <property type="component" value="Unassembled WGS sequence"/>
</dbReference>
<feature type="binding site" evidence="4">
    <location>
        <position position="139"/>
    </location>
    <ligand>
        <name>a divalent metal cation</name>
        <dbReference type="ChEBI" id="CHEBI:60240"/>
        <label>2</label>
    </ligand>
</feature>
<feature type="binding site" evidence="4">
    <location>
        <position position="79"/>
    </location>
    <ligand>
        <name>a divalent metal cation</name>
        <dbReference type="ChEBI" id="CHEBI:60240"/>
        <label>1</label>
    </ligand>
</feature>
<name>A0A9D1TNA0_9SPIO</name>
<dbReference type="GO" id="GO:0016788">
    <property type="term" value="F:hydrolase activity, acting on ester bonds"/>
    <property type="evidence" value="ECO:0007669"/>
    <property type="project" value="InterPro"/>
</dbReference>
<proteinExistence type="inferred from homology"/>
<reference evidence="5" key="2">
    <citation type="submission" date="2021-04" db="EMBL/GenBank/DDBJ databases">
        <authorList>
            <person name="Gilroy R."/>
        </authorList>
    </citation>
    <scope>NUCLEOTIDE SEQUENCE</scope>
    <source>
        <strain evidence="5">Gambia11-129</strain>
    </source>
</reference>
<evidence type="ECO:0000256" key="2">
    <source>
        <dbReference type="ARBA" id="ARBA00022723"/>
    </source>
</evidence>
<dbReference type="PROSITE" id="PS01090">
    <property type="entry name" value="TATD_2"/>
    <property type="match status" value="1"/>
</dbReference>
<dbReference type="InterPro" id="IPR001130">
    <property type="entry name" value="TatD-like"/>
</dbReference>
<reference evidence="5" key="1">
    <citation type="journal article" date="2021" name="PeerJ">
        <title>Extensive microbial diversity within the chicken gut microbiome revealed by metagenomics and culture.</title>
        <authorList>
            <person name="Gilroy R."/>
            <person name="Ravi A."/>
            <person name="Getino M."/>
            <person name="Pursley I."/>
            <person name="Horton D.L."/>
            <person name="Alikhan N.F."/>
            <person name="Baker D."/>
            <person name="Gharbi K."/>
            <person name="Hall N."/>
            <person name="Watson M."/>
            <person name="Adriaenssens E.M."/>
            <person name="Foster-Nyarko E."/>
            <person name="Jarju S."/>
            <person name="Secka A."/>
            <person name="Antonio M."/>
            <person name="Oren A."/>
            <person name="Chaudhuri R.R."/>
            <person name="La Ragione R."/>
            <person name="Hildebrand F."/>
            <person name="Pallen M.J."/>
        </authorList>
    </citation>
    <scope>NUCLEOTIDE SEQUENCE</scope>
    <source>
        <strain evidence="5">Gambia11-129</strain>
    </source>
</reference>
<keyword evidence="2 4" id="KW-0479">Metal-binding</keyword>